<feature type="region of interest" description="Disordered" evidence="1">
    <location>
        <begin position="318"/>
        <end position="342"/>
    </location>
</feature>
<dbReference type="EMBL" id="CADCTD010000170">
    <property type="protein sequence ID" value="CAA9282437.1"/>
    <property type="molecule type" value="Genomic_DNA"/>
</dbReference>
<feature type="region of interest" description="Disordered" evidence="1">
    <location>
        <begin position="357"/>
        <end position="376"/>
    </location>
</feature>
<feature type="non-terminal residue" evidence="2">
    <location>
        <position position="1"/>
    </location>
</feature>
<feature type="region of interest" description="Disordered" evidence="1">
    <location>
        <begin position="1"/>
        <end position="23"/>
    </location>
</feature>
<sequence length="376" mass="40909">ERHHPQRRAEGRRGGAAHRADQPDRLRRLDASQPVLGLALDRGHPGARLFHHPLGHRLRRLGLRQRGLVGAEQPDPGLPRPARRRRLLGGDHGEAPLHPLRHLSLRGALAAGALRRPLRRALRRLRHAAVLAEGAGADLGRHPRRHRRADVGRRAGDALCAAGALGRPRHHPDPGDLRPGLRLPARHPRGARAAVEAAGDQGDLRDLCRADPRRAADLAALHGERDVPAFPPRGDEHRQAAARPDRHHPLRRRLPRRGGARRAAIPLEGSVRGGRCARPLLLAEDRLHHPAAGAAPGDPAAGEHLHRLLQGHLAGADHRHLRPADGGQDGDHRAGLAGLRHRGLPDRRRDLLHLLLRHEQVQPGPGGGAQPPPRAL</sequence>
<feature type="non-terminal residue" evidence="2">
    <location>
        <position position="376"/>
    </location>
</feature>
<name>A0A6J4JMJ4_9PROT</name>
<accession>A0A6J4JMJ4</accession>
<feature type="region of interest" description="Disordered" evidence="1">
    <location>
        <begin position="69"/>
        <end position="99"/>
    </location>
</feature>
<dbReference type="AlphaFoldDB" id="A0A6J4JMJ4"/>
<reference evidence="2" key="1">
    <citation type="submission" date="2020-02" db="EMBL/GenBank/DDBJ databases">
        <authorList>
            <person name="Meier V. D."/>
        </authorList>
    </citation>
    <scope>NUCLEOTIDE SEQUENCE</scope>
    <source>
        <strain evidence="2">AVDCRST_MAG27</strain>
    </source>
</reference>
<feature type="compositionally biased region" description="Basic and acidic residues" evidence="1">
    <location>
        <begin position="225"/>
        <end position="239"/>
    </location>
</feature>
<protein>
    <submittedName>
        <fullName evidence="2">ABC transporter, permease protein (Cluster 3, basic aa/glutamine/opines)</fullName>
    </submittedName>
</protein>
<proteinExistence type="predicted"/>
<evidence type="ECO:0000313" key="2">
    <source>
        <dbReference type="EMBL" id="CAA9282437.1"/>
    </source>
</evidence>
<feature type="compositionally biased region" description="Basic and acidic residues" evidence="1">
    <location>
        <begin position="7"/>
        <end position="23"/>
    </location>
</feature>
<feature type="region of interest" description="Disordered" evidence="1">
    <location>
        <begin position="225"/>
        <end position="266"/>
    </location>
</feature>
<evidence type="ECO:0000256" key="1">
    <source>
        <dbReference type="SAM" id="MobiDB-lite"/>
    </source>
</evidence>
<gene>
    <name evidence="2" type="ORF">AVDCRST_MAG27-4195</name>
</gene>
<organism evidence="2">
    <name type="scientific">uncultured Craurococcus sp</name>
    <dbReference type="NCBI Taxonomy" id="1135998"/>
    <lineage>
        <taxon>Bacteria</taxon>
        <taxon>Pseudomonadati</taxon>
        <taxon>Pseudomonadota</taxon>
        <taxon>Alphaproteobacteria</taxon>
        <taxon>Acetobacterales</taxon>
        <taxon>Acetobacteraceae</taxon>
        <taxon>Craurococcus</taxon>
        <taxon>environmental samples</taxon>
    </lineage>
</organism>
<feature type="compositionally biased region" description="Basic residues" evidence="1">
    <location>
        <begin position="245"/>
        <end position="260"/>
    </location>
</feature>